<comment type="caution">
    <text evidence="1">The sequence shown here is derived from an EMBL/GenBank/DDBJ whole genome shotgun (WGS) entry which is preliminary data.</text>
</comment>
<gene>
    <name evidence="1" type="ORF">M153_2380007707</name>
</gene>
<dbReference type="EMBL" id="LGUB01000066">
    <property type="protein sequence ID" value="KRH94497.1"/>
    <property type="molecule type" value="Genomic_DNA"/>
</dbReference>
<feature type="non-terminal residue" evidence="1">
    <location>
        <position position="1"/>
    </location>
</feature>
<dbReference type="Gene3D" id="3.40.50.300">
    <property type="entry name" value="P-loop containing nucleotide triphosphate hydrolases"/>
    <property type="match status" value="1"/>
</dbReference>
<dbReference type="AlphaFoldDB" id="A0A0R0M5U9"/>
<dbReference type="SUPFAM" id="SSF52540">
    <property type="entry name" value="P-loop containing nucleoside triphosphate hydrolases"/>
    <property type="match status" value="1"/>
</dbReference>
<dbReference type="Proteomes" id="UP000051530">
    <property type="component" value="Unassembled WGS sequence"/>
</dbReference>
<accession>A0A0R0M5U9</accession>
<organism evidence="1 2">
    <name type="scientific">Pseudoloma neurophilia</name>
    <dbReference type="NCBI Taxonomy" id="146866"/>
    <lineage>
        <taxon>Eukaryota</taxon>
        <taxon>Fungi</taxon>
        <taxon>Fungi incertae sedis</taxon>
        <taxon>Microsporidia</taxon>
        <taxon>Pseudoloma</taxon>
    </lineage>
</organism>
<dbReference type="VEuPathDB" id="MicrosporidiaDB:M153_2380007707"/>
<name>A0A0R0M5U9_9MICR</name>
<reference evidence="1 2" key="1">
    <citation type="submission" date="2015-07" db="EMBL/GenBank/DDBJ databases">
        <title>The genome of Pseudoloma neurophilia, a relevant intracellular parasite of the zebrafish.</title>
        <authorList>
            <person name="Ndikumana S."/>
            <person name="Pelin A."/>
            <person name="Sanders J."/>
            <person name="Corradi N."/>
        </authorList>
    </citation>
    <scope>NUCLEOTIDE SEQUENCE [LARGE SCALE GENOMIC DNA]</scope>
    <source>
        <strain evidence="1 2">MK1</strain>
    </source>
</reference>
<evidence type="ECO:0008006" key="3">
    <source>
        <dbReference type="Google" id="ProtNLM"/>
    </source>
</evidence>
<dbReference type="CDD" id="cd18809">
    <property type="entry name" value="SF1_C_RecD"/>
    <property type="match status" value="1"/>
</dbReference>
<evidence type="ECO:0000313" key="1">
    <source>
        <dbReference type="EMBL" id="KRH94497.1"/>
    </source>
</evidence>
<proteinExistence type="predicted"/>
<keyword evidence="2" id="KW-1185">Reference proteome</keyword>
<sequence>LKRHAFQIKLGFSYTVHKDQGQSYEYVGIDLTSPVFEHGQLYVALSRAKKSEDMWIKTESGSTTVANIVERAWLGK</sequence>
<evidence type="ECO:0000313" key="2">
    <source>
        <dbReference type="Proteomes" id="UP000051530"/>
    </source>
</evidence>
<dbReference type="InterPro" id="IPR027417">
    <property type="entry name" value="P-loop_NTPase"/>
</dbReference>
<dbReference type="OrthoDB" id="2193682at2759"/>
<protein>
    <recommendedName>
        <fullName evidence="3">UvrD-like helicase C-terminal domain-containing protein</fullName>
    </recommendedName>
</protein>